<proteinExistence type="predicted"/>
<reference evidence="1 2" key="1">
    <citation type="submission" date="2020-12" db="EMBL/GenBank/DDBJ databases">
        <title>Whole genome sequences of gut porcine anaerobes.</title>
        <authorList>
            <person name="Kubasova T."/>
            <person name="Jahodarova E."/>
            <person name="Rychlik I."/>
        </authorList>
    </citation>
    <scope>NUCLEOTIDE SEQUENCE [LARGE SCALE GENOMIC DNA]</scope>
    <source>
        <strain evidence="1 2">An867</strain>
    </source>
</reference>
<protein>
    <submittedName>
        <fullName evidence="1">Uncharacterized protein</fullName>
    </submittedName>
</protein>
<evidence type="ECO:0000313" key="1">
    <source>
        <dbReference type="EMBL" id="MCF2652868.1"/>
    </source>
</evidence>
<accession>A0ABS9CQI6</accession>
<dbReference type="EMBL" id="JAFBIT010000003">
    <property type="protein sequence ID" value="MCF2652868.1"/>
    <property type="molecule type" value="Genomic_DNA"/>
</dbReference>
<comment type="caution">
    <text evidence="1">The sequence shown here is derived from an EMBL/GenBank/DDBJ whole genome shotgun (WGS) entry which is preliminary data.</text>
</comment>
<keyword evidence="2" id="KW-1185">Reference proteome</keyword>
<evidence type="ECO:0000313" key="2">
    <source>
        <dbReference type="Proteomes" id="UP001299220"/>
    </source>
</evidence>
<organism evidence="1 2">
    <name type="scientific">Anaeromassilibacillus senegalensis</name>
    <dbReference type="NCBI Taxonomy" id="1673717"/>
    <lineage>
        <taxon>Bacteria</taxon>
        <taxon>Bacillati</taxon>
        <taxon>Bacillota</taxon>
        <taxon>Clostridia</taxon>
        <taxon>Eubacteriales</taxon>
        <taxon>Acutalibacteraceae</taxon>
        <taxon>Anaeromassilibacillus</taxon>
    </lineage>
</organism>
<dbReference type="Proteomes" id="UP001299220">
    <property type="component" value="Unassembled WGS sequence"/>
</dbReference>
<gene>
    <name evidence="1" type="ORF">JQM67_09665</name>
</gene>
<dbReference type="RefSeq" id="WP_235323912.1">
    <property type="nucleotide sequence ID" value="NZ_JAFBIT010000003.1"/>
</dbReference>
<sequence>MPSTYVYRGRSEIYGTVTYRGTPVEGAAVTAHRYINHVLVPVTNNEFADNEIVVMHTNRNGKFFMPDDLKSQKRRWGTYVVRIDYQGETYYAQVNFHGTDGFGSVDIGNKLTPVAAPVPTPTASPTPAPDCRAMLETYLRQVLIPEHGLLVQYADTLRPYGMQRNDQRIWVDELYDAQQSQKYSVQDLFSNSGSITWVAELDTCYEFSYRTAQKVVVAIDYADLAH</sequence>
<name>A0ABS9CQI6_9FIRM</name>